<dbReference type="InterPro" id="IPR012851">
    <property type="entry name" value="Spore_coat_CotF-like"/>
</dbReference>
<protein>
    <recommendedName>
        <fullName evidence="3">Spore coat protein</fullName>
    </recommendedName>
</protein>
<reference evidence="1" key="1">
    <citation type="submission" date="2021-06" db="EMBL/GenBank/DDBJ databases">
        <authorList>
            <person name="Criscuolo A."/>
        </authorList>
    </citation>
    <scope>NUCLEOTIDE SEQUENCE</scope>
    <source>
        <strain evidence="1">CIP111600</strain>
    </source>
</reference>
<evidence type="ECO:0008006" key="3">
    <source>
        <dbReference type="Google" id="ProtNLM"/>
    </source>
</evidence>
<evidence type="ECO:0000313" key="2">
    <source>
        <dbReference type="Proteomes" id="UP000693672"/>
    </source>
</evidence>
<evidence type="ECO:0000313" key="1">
    <source>
        <dbReference type="EMBL" id="CAG7647257.1"/>
    </source>
</evidence>
<dbReference type="PANTHER" id="PTHR39183">
    <property type="entry name" value="SPORE COAT PROTEIN F-LIKE PROTEIN YHCQ"/>
    <property type="match status" value="1"/>
</dbReference>
<gene>
    <name evidence="1" type="ORF">PAESOLCIP111_05350</name>
</gene>
<dbReference type="AlphaFoldDB" id="A0A916NKV9"/>
<keyword evidence="2" id="KW-1185">Reference proteome</keyword>
<name>A0A916NKV9_9BACL</name>
<accession>A0A916NKV9</accession>
<dbReference type="Proteomes" id="UP000693672">
    <property type="component" value="Unassembled WGS sequence"/>
</dbReference>
<dbReference type="EMBL" id="CAJVAS010000037">
    <property type="protein sequence ID" value="CAG7647257.1"/>
    <property type="molecule type" value="Genomic_DNA"/>
</dbReference>
<proteinExistence type="predicted"/>
<dbReference type="PANTHER" id="PTHR39183:SF1">
    <property type="entry name" value="SPORE COAT PROTEIN F-LIKE PROTEIN YHCQ"/>
    <property type="match status" value="1"/>
</dbReference>
<comment type="caution">
    <text evidence="1">The sequence shown here is derived from an EMBL/GenBank/DDBJ whole genome shotgun (WGS) entry which is preliminary data.</text>
</comment>
<sequence>MSSKHNDFMSFCALSEAKGMGINMNTILEHMTGLHTLTDDVIAMDFLMNAKSGVRNYAMAVTECATPEIKQILMKQLDEAIDSHEKITNYMMQRGLYHPYHIPEQIQLDLKNIQTAMNIPS</sequence>
<dbReference type="Pfam" id="PF07875">
    <property type="entry name" value="Coat_F"/>
    <property type="match status" value="1"/>
</dbReference>
<organism evidence="1 2">
    <name type="scientific">Paenibacillus solanacearum</name>
    <dbReference type="NCBI Taxonomy" id="2048548"/>
    <lineage>
        <taxon>Bacteria</taxon>
        <taxon>Bacillati</taxon>
        <taxon>Bacillota</taxon>
        <taxon>Bacilli</taxon>
        <taxon>Bacillales</taxon>
        <taxon>Paenibacillaceae</taxon>
        <taxon>Paenibacillus</taxon>
    </lineage>
</organism>